<keyword evidence="3" id="KW-0808">Transferase</keyword>
<gene>
    <name evidence="3" type="ORF">HCG48_13590</name>
</gene>
<protein>
    <submittedName>
        <fullName evidence="3">Glycosyltransferase</fullName>
    </submittedName>
</protein>
<dbReference type="InterPro" id="IPR050194">
    <property type="entry name" value="Glycosyltransferase_grp1"/>
</dbReference>
<dbReference type="AlphaFoldDB" id="A0A6H1TY24"/>
<dbReference type="Pfam" id="PF00534">
    <property type="entry name" value="Glycos_transf_1"/>
    <property type="match status" value="1"/>
</dbReference>
<dbReference type="SUPFAM" id="SSF53756">
    <property type="entry name" value="UDP-Glycosyltransferase/glycogen phosphorylase"/>
    <property type="match status" value="1"/>
</dbReference>
<dbReference type="InterPro" id="IPR028098">
    <property type="entry name" value="Glyco_trans_4-like_N"/>
</dbReference>
<evidence type="ECO:0000259" key="1">
    <source>
        <dbReference type="Pfam" id="PF00534"/>
    </source>
</evidence>
<dbReference type="Pfam" id="PF13439">
    <property type="entry name" value="Glyco_transf_4"/>
    <property type="match status" value="1"/>
</dbReference>
<dbReference type="Proteomes" id="UP000500857">
    <property type="component" value="Chromosome"/>
</dbReference>
<sequence>MSDPAVVVFSSLLLPPSQTFILAQGEMLARFQAHYVGSRRVPGLDLPPERTWVVNRGGTLGNLREAWFKLSGFDRPLQQHLQQLSPALIHAQFGLSGALALPLARSLKIPLIVHFRGADATIKEEIARYSSLNHWIYFRRRDRLQQETQLFLTVSKFIKEKLIEQGFPPEKIVAHYHGVDTALFNPDPDLPREPVVLFVGRLTEKKGCDDLIQAMAKVQQDIPEVELVLIGDGPLRATLETQARQSLKKYRFLGVQSHSVVKDWMNRSRLLATPSITASEGDSEGLPNVVLEAQAMGLPVIATLHAGIPEAVIDNETGLLAAERDPDALAAYALRLLRDPDLWQRFSTKGRQHVCANFDRATQTRVLEAMYESVLDEVRTHPL</sequence>
<dbReference type="GO" id="GO:0016757">
    <property type="term" value="F:glycosyltransferase activity"/>
    <property type="evidence" value="ECO:0007669"/>
    <property type="project" value="InterPro"/>
</dbReference>
<evidence type="ECO:0000313" key="4">
    <source>
        <dbReference type="Proteomes" id="UP000500857"/>
    </source>
</evidence>
<dbReference type="PANTHER" id="PTHR45947:SF14">
    <property type="entry name" value="SLL1723 PROTEIN"/>
    <property type="match status" value="1"/>
</dbReference>
<dbReference type="InterPro" id="IPR001296">
    <property type="entry name" value="Glyco_trans_1"/>
</dbReference>
<feature type="domain" description="Glycosyltransferase subfamily 4-like N-terminal" evidence="2">
    <location>
        <begin position="43"/>
        <end position="182"/>
    </location>
</feature>
<reference evidence="3 4" key="1">
    <citation type="submission" date="2020-04" db="EMBL/GenBank/DDBJ databases">
        <authorList>
            <person name="Basu S."/>
            <person name="Maruthanayagam V."/>
            <person name="Chakraborty S."/>
            <person name="Pramanik A."/>
            <person name="Mukherjee J."/>
            <person name="Brink B."/>
        </authorList>
    </citation>
    <scope>NUCLEOTIDE SEQUENCE [LARGE SCALE GENOMIC DNA]</scope>
    <source>
        <strain evidence="3 4">AP17</strain>
    </source>
</reference>
<dbReference type="EMBL" id="CP051167">
    <property type="protein sequence ID" value="QIZ71484.1"/>
    <property type="molecule type" value="Genomic_DNA"/>
</dbReference>
<dbReference type="KEGG" id="oxy:HCG48_13590"/>
<dbReference type="Gene3D" id="3.40.50.2000">
    <property type="entry name" value="Glycogen Phosphorylase B"/>
    <property type="match status" value="2"/>
</dbReference>
<feature type="domain" description="Glycosyl transferase family 1" evidence="1">
    <location>
        <begin position="192"/>
        <end position="352"/>
    </location>
</feature>
<name>A0A6H1TY24_9CYAN</name>
<keyword evidence="4" id="KW-1185">Reference proteome</keyword>
<organism evidence="3 4">
    <name type="scientific">Oxynema aestuarii AP17</name>
    <dbReference type="NCBI Taxonomy" id="2064643"/>
    <lineage>
        <taxon>Bacteria</taxon>
        <taxon>Bacillati</taxon>
        <taxon>Cyanobacteriota</taxon>
        <taxon>Cyanophyceae</taxon>
        <taxon>Oscillatoriophycideae</taxon>
        <taxon>Oscillatoriales</taxon>
        <taxon>Oscillatoriaceae</taxon>
        <taxon>Oxynema</taxon>
        <taxon>Oxynema aestuarii</taxon>
    </lineage>
</organism>
<dbReference type="RefSeq" id="WP_168569636.1">
    <property type="nucleotide sequence ID" value="NZ_CP051167.1"/>
</dbReference>
<proteinExistence type="predicted"/>
<dbReference type="PANTHER" id="PTHR45947">
    <property type="entry name" value="SULFOQUINOVOSYL TRANSFERASE SQD2"/>
    <property type="match status" value="1"/>
</dbReference>
<accession>A0A6H1TY24</accession>
<evidence type="ECO:0000313" key="3">
    <source>
        <dbReference type="EMBL" id="QIZ71484.1"/>
    </source>
</evidence>
<evidence type="ECO:0000259" key="2">
    <source>
        <dbReference type="Pfam" id="PF13439"/>
    </source>
</evidence>